<dbReference type="EMBL" id="JAGVWE010000002">
    <property type="protein sequence ID" value="MBS3062451.1"/>
    <property type="molecule type" value="Genomic_DNA"/>
</dbReference>
<dbReference type="SUPFAM" id="SSF56281">
    <property type="entry name" value="Metallo-hydrolase/oxidoreductase"/>
    <property type="match status" value="1"/>
</dbReference>
<reference evidence="2" key="3">
    <citation type="submission" date="2021-05" db="EMBL/GenBank/DDBJ databases">
        <title>Protein family content uncovers lineage relationships and bacterial pathway maintenance mechanisms in DPANN archaea.</title>
        <authorList>
            <person name="Castelle C.J."/>
            <person name="Meheust R."/>
            <person name="Jaffe A.L."/>
            <person name="Seitz K."/>
            <person name="Gong X."/>
            <person name="Baker B.J."/>
            <person name="Banfield J.F."/>
        </authorList>
    </citation>
    <scope>NUCLEOTIDE SEQUENCE</scope>
    <source>
        <strain evidence="2">RIFCSPLOWO2_01_FULL_58_19</strain>
    </source>
</reference>
<dbReference type="AlphaFoldDB" id="A0A7J4JJ07"/>
<accession>A0A7J4JJ07</accession>
<organism evidence="1 3">
    <name type="scientific">Candidatus Iainarchaeum sp</name>
    <dbReference type="NCBI Taxonomy" id="3101447"/>
    <lineage>
        <taxon>Archaea</taxon>
        <taxon>Candidatus Iainarchaeota</taxon>
        <taxon>Candidatus Iainarchaeia</taxon>
        <taxon>Candidatus Iainarchaeales</taxon>
        <taxon>Candidatus Iainarchaeaceae</taxon>
        <taxon>Candidatus Iainarchaeum</taxon>
    </lineage>
</organism>
<reference evidence="1" key="1">
    <citation type="journal article" date="2020" name="bioRxiv">
        <title>A rank-normalized archaeal taxonomy based on genome phylogeny resolves widespread incomplete and uneven classifications.</title>
        <authorList>
            <person name="Rinke C."/>
            <person name="Chuvochina M."/>
            <person name="Mussig A.J."/>
            <person name="Chaumeil P.-A."/>
            <person name="Waite D.W."/>
            <person name="Whitman W.B."/>
            <person name="Parks D.H."/>
            <person name="Hugenholtz P."/>
        </authorList>
    </citation>
    <scope>NUCLEOTIDE SEQUENCE</scope>
    <source>
        <strain evidence="1">UBA10219</strain>
    </source>
</reference>
<dbReference type="Proteomes" id="UP000564964">
    <property type="component" value="Unassembled WGS sequence"/>
</dbReference>
<dbReference type="Gene3D" id="3.60.15.10">
    <property type="entry name" value="Ribonuclease Z/Hydroxyacylglutathione hydrolase-like"/>
    <property type="match status" value="1"/>
</dbReference>
<protein>
    <submittedName>
        <fullName evidence="2">MBL fold metallo-hydrolase</fullName>
    </submittedName>
</protein>
<dbReference type="InterPro" id="IPR036866">
    <property type="entry name" value="RibonucZ/Hydroxyglut_hydro"/>
</dbReference>
<dbReference type="PANTHER" id="PTHR43546:SF8">
    <property type="entry name" value="METALLO-BETA-LACTAMASE DOMAIN-CONTAINING PROTEIN"/>
    <property type="match status" value="1"/>
</dbReference>
<dbReference type="InterPro" id="IPR050114">
    <property type="entry name" value="UPF0173_UPF0282_UlaG_hydrolase"/>
</dbReference>
<proteinExistence type="predicted"/>
<evidence type="ECO:0000313" key="2">
    <source>
        <dbReference type="EMBL" id="MBS3062451.1"/>
    </source>
</evidence>
<comment type="caution">
    <text evidence="1">The sequence shown here is derived from an EMBL/GenBank/DDBJ whole genome shotgun (WGS) entry which is preliminary data.</text>
</comment>
<gene>
    <name evidence="1" type="ORF">HA252_02940</name>
    <name evidence="2" type="ORF">J4203_01135</name>
</gene>
<dbReference type="Proteomes" id="UP000678237">
    <property type="component" value="Unassembled WGS sequence"/>
</dbReference>
<reference evidence="2" key="2">
    <citation type="submission" date="2021-03" db="EMBL/GenBank/DDBJ databases">
        <authorList>
            <person name="Jaffe A."/>
        </authorList>
    </citation>
    <scope>NUCLEOTIDE SEQUENCE</scope>
    <source>
        <strain evidence="2">RIFCSPLOWO2_01_FULL_58_19</strain>
    </source>
</reference>
<sequence>MRPLSGGVEGFALKVQFLGHSSFLLSFNGAGNAFNGVGNVLIDPYFHNQTDDPAFKRIINAPVKKEDLKKVDLLLVTQEGFDHFDKKAVEFFANRDNCLVVGHDSVLNELHCNDALHRPIAMNQKLRLKGFEIEAKEAHYPQSFYPLAYLIRSNGSSVFHAGDTSLLDTYNEVKADVALLPIGGNLTMDLIDAVKATKTIKPKYAIPMHYNTFDMIQADPAEFKARIEKSVVHSKPVIMKPGQTVKV</sequence>
<name>A0A7J4JJ07_9ARCH</name>
<evidence type="ECO:0000313" key="3">
    <source>
        <dbReference type="Proteomes" id="UP000564964"/>
    </source>
</evidence>
<dbReference type="EMBL" id="DUGH01000072">
    <property type="protein sequence ID" value="HIH16335.1"/>
    <property type="molecule type" value="Genomic_DNA"/>
</dbReference>
<dbReference type="Pfam" id="PF13483">
    <property type="entry name" value="Lactamase_B_3"/>
    <property type="match status" value="1"/>
</dbReference>
<evidence type="ECO:0000313" key="1">
    <source>
        <dbReference type="EMBL" id="HIH16335.1"/>
    </source>
</evidence>
<dbReference type="PANTHER" id="PTHR43546">
    <property type="entry name" value="UPF0173 METAL-DEPENDENT HYDROLASE MJ1163-RELATED"/>
    <property type="match status" value="1"/>
</dbReference>